<reference evidence="4" key="1">
    <citation type="submission" date="2023-02" db="EMBL/GenBank/DDBJ databases">
        <authorList>
            <person name="Palmer J.M."/>
        </authorList>
    </citation>
    <scope>NUCLEOTIDE SEQUENCE</scope>
    <source>
        <strain evidence="4">FW57</strain>
    </source>
</reference>
<feature type="domain" description="DUF7580" evidence="3">
    <location>
        <begin position="310"/>
        <end position="439"/>
    </location>
</feature>
<keyword evidence="1" id="KW-0175">Coiled coil</keyword>
<protein>
    <recommendedName>
        <fullName evidence="3">DUF7580 domain-containing protein</fullName>
    </recommendedName>
</protein>
<dbReference type="Proteomes" id="UP001197093">
    <property type="component" value="Unassembled WGS sequence"/>
</dbReference>
<evidence type="ECO:0000313" key="4">
    <source>
        <dbReference type="EMBL" id="KAG7294162.1"/>
    </source>
</evidence>
<dbReference type="AlphaFoldDB" id="A0AAD4F6S0"/>
<feature type="signal peptide" evidence="2">
    <location>
        <begin position="1"/>
        <end position="20"/>
    </location>
</feature>
<evidence type="ECO:0000313" key="5">
    <source>
        <dbReference type="Proteomes" id="UP001197093"/>
    </source>
</evidence>
<keyword evidence="2" id="KW-0732">Signal</keyword>
<feature type="chain" id="PRO_5042261037" description="DUF7580 domain-containing protein" evidence="2">
    <location>
        <begin position="21"/>
        <end position="535"/>
    </location>
</feature>
<proteinExistence type="predicted"/>
<dbReference type="PANTHER" id="PTHR35186">
    <property type="entry name" value="ANK_REP_REGION DOMAIN-CONTAINING PROTEIN"/>
    <property type="match status" value="1"/>
</dbReference>
<name>A0AAD4F6S0_9PEZI</name>
<dbReference type="EMBL" id="JAHCVI010000001">
    <property type="protein sequence ID" value="KAG7294162.1"/>
    <property type="molecule type" value="Genomic_DNA"/>
</dbReference>
<dbReference type="Pfam" id="PF24476">
    <property type="entry name" value="DUF7580"/>
    <property type="match status" value="1"/>
</dbReference>
<organism evidence="4 5">
    <name type="scientific">Staphylotrichum longicolle</name>
    <dbReference type="NCBI Taxonomy" id="669026"/>
    <lineage>
        <taxon>Eukaryota</taxon>
        <taxon>Fungi</taxon>
        <taxon>Dikarya</taxon>
        <taxon>Ascomycota</taxon>
        <taxon>Pezizomycotina</taxon>
        <taxon>Sordariomycetes</taxon>
        <taxon>Sordariomycetidae</taxon>
        <taxon>Sordariales</taxon>
        <taxon>Chaetomiaceae</taxon>
        <taxon>Staphylotrichum</taxon>
    </lineage>
</organism>
<keyword evidence="5" id="KW-1185">Reference proteome</keyword>
<evidence type="ECO:0000256" key="1">
    <source>
        <dbReference type="SAM" id="Coils"/>
    </source>
</evidence>
<gene>
    <name evidence="4" type="ORF">NEMBOFW57_004231</name>
</gene>
<dbReference type="PANTHER" id="PTHR35186:SF4">
    <property type="entry name" value="PRION-INHIBITION AND PROPAGATION HELO DOMAIN-CONTAINING PROTEIN"/>
    <property type="match status" value="1"/>
</dbReference>
<evidence type="ECO:0000256" key="2">
    <source>
        <dbReference type="SAM" id="SignalP"/>
    </source>
</evidence>
<feature type="coiled-coil region" evidence="1">
    <location>
        <begin position="102"/>
        <end position="136"/>
    </location>
</feature>
<accession>A0AAD4F6S0</accession>
<dbReference type="InterPro" id="IPR056002">
    <property type="entry name" value="DUF7580"/>
</dbReference>
<evidence type="ECO:0000259" key="3">
    <source>
        <dbReference type="Pfam" id="PF24476"/>
    </source>
</evidence>
<comment type="caution">
    <text evidence="4">The sequence shown here is derived from an EMBL/GenBank/DDBJ whole genome shotgun (WGS) entry which is preliminary data.</text>
</comment>
<sequence>MSGFEIAGVVLGAFPILLSALEHYRGVARTAGLWYNIRQEHQKCKNEINAQRVAFIGNLKRLLLPLDVDDATISRLLAAPGGNEWKDAAIARQLQEHLRDSYQVFMETIESMRDAAEELKSEMAADKDQLQLKIQQAKSPKLTLRFKEALNKPNTAREFYLYRLQFSLGESVRKKLFDEMQRYNDRLRTLLETSDTISQAESTRGTAKLAMIRAAVSGFWKQADQLYKVLSQAWNCSCWRQHYAHLLLQNRVSAEAHFHFVFWSNSYHVPTNPDSWLCRPARVEDLPQATSHGFLRAHDKRFYIYRADTAGLTPSSTSTITLESILHGNNHPVLTRRQRYTLAVTLSSSFVQLAGTPWIKPRWTKSDVVFFRDPHDPTALLLERPFVCRDFQDAPAQPVEPPLPPPRSAKQVQEDTISGLESLGIVLLELCFGKPIELHPFCKHVVGAQTPPPQSESGVASSGPRFLAALEWLRDVTEEAGMDYAEAVAWCLVGGRMAAGGGDGWRRIMLERVVRSLETCCGYLGPTPPGAQMIY</sequence>